<reference evidence="2 3" key="1">
    <citation type="submission" date="2024-03" db="EMBL/GenBank/DDBJ databases">
        <title>Reference genomes for the five species model microbial community.</title>
        <authorList>
            <person name="Padfield D."/>
        </authorList>
    </citation>
    <scope>NUCLEOTIDE SEQUENCE [LARGE SCALE GENOMIC DNA]</scope>
    <source>
        <strain evidence="2 3">AB1</strain>
    </source>
</reference>
<protein>
    <submittedName>
        <fullName evidence="2">Uncharacterized protein</fullName>
    </submittedName>
</protein>
<feature type="region of interest" description="Disordered" evidence="1">
    <location>
        <begin position="1"/>
        <end position="23"/>
    </location>
</feature>
<organism evidence="2 3">
    <name type="scientific">Achromobacter veterisilvae</name>
    <dbReference type="NCBI Taxonomy" id="2069367"/>
    <lineage>
        <taxon>Bacteria</taxon>
        <taxon>Pseudomonadati</taxon>
        <taxon>Pseudomonadota</taxon>
        <taxon>Betaproteobacteria</taxon>
        <taxon>Burkholderiales</taxon>
        <taxon>Alcaligenaceae</taxon>
        <taxon>Achromobacter</taxon>
    </lineage>
</organism>
<evidence type="ECO:0000256" key="1">
    <source>
        <dbReference type="SAM" id="MobiDB-lite"/>
    </source>
</evidence>
<keyword evidence="3" id="KW-1185">Reference proteome</keyword>
<evidence type="ECO:0000313" key="3">
    <source>
        <dbReference type="Proteomes" id="UP001456224"/>
    </source>
</evidence>
<dbReference type="EMBL" id="CP148753">
    <property type="protein sequence ID" value="WXR72816.1"/>
    <property type="molecule type" value="Genomic_DNA"/>
</dbReference>
<proteinExistence type="predicted"/>
<dbReference type="RefSeq" id="WP_338879259.1">
    <property type="nucleotide sequence ID" value="NZ_CP148753.1"/>
</dbReference>
<dbReference type="Proteomes" id="UP001456224">
    <property type="component" value="Chromosome"/>
</dbReference>
<sequence>MGAARQAFGKNADAERAQPIGRRKPAFALARKTGGWRRLTTVILDV</sequence>
<name>A0ABZ2RWL5_9BURK</name>
<evidence type="ECO:0000313" key="2">
    <source>
        <dbReference type="EMBL" id="WXR72816.1"/>
    </source>
</evidence>
<gene>
    <name evidence="2" type="ORF">WHX56_24695</name>
</gene>
<accession>A0ABZ2RWL5</accession>